<gene>
    <name evidence="1" type="ORF">PLOB_00031064</name>
</gene>
<dbReference type="Proteomes" id="UP001159405">
    <property type="component" value="Unassembled WGS sequence"/>
</dbReference>
<accession>A0ABN8MTK7</accession>
<organism evidence="1 2">
    <name type="scientific">Porites lobata</name>
    <dbReference type="NCBI Taxonomy" id="104759"/>
    <lineage>
        <taxon>Eukaryota</taxon>
        <taxon>Metazoa</taxon>
        <taxon>Cnidaria</taxon>
        <taxon>Anthozoa</taxon>
        <taxon>Hexacorallia</taxon>
        <taxon>Scleractinia</taxon>
        <taxon>Fungiina</taxon>
        <taxon>Poritidae</taxon>
        <taxon>Porites</taxon>
    </lineage>
</organism>
<reference evidence="1 2" key="1">
    <citation type="submission" date="2022-05" db="EMBL/GenBank/DDBJ databases">
        <authorList>
            <consortium name="Genoscope - CEA"/>
            <person name="William W."/>
        </authorList>
    </citation>
    <scope>NUCLEOTIDE SEQUENCE [LARGE SCALE GENOMIC DNA]</scope>
</reference>
<sequence>MEVAKKSGGKYSPKTVYGITCTLKRYLEEKNGSEALNPLDTSEKRFVLFRRCLDAEMKDGFREGLHIKCKKEEKEFVSEQEEVTLWEKKLLGTTSAKSLLNTIYFYNGKVERILCCPIVVVSND</sequence>
<keyword evidence="2" id="KW-1185">Reference proteome</keyword>
<evidence type="ECO:0000313" key="2">
    <source>
        <dbReference type="Proteomes" id="UP001159405"/>
    </source>
</evidence>
<evidence type="ECO:0000313" key="1">
    <source>
        <dbReference type="EMBL" id="CAH3035688.1"/>
    </source>
</evidence>
<name>A0ABN8MTK7_9CNID</name>
<dbReference type="EMBL" id="CALNXK010000004">
    <property type="protein sequence ID" value="CAH3035688.1"/>
    <property type="molecule type" value="Genomic_DNA"/>
</dbReference>
<proteinExistence type="predicted"/>
<evidence type="ECO:0008006" key="3">
    <source>
        <dbReference type="Google" id="ProtNLM"/>
    </source>
</evidence>
<comment type="caution">
    <text evidence="1">The sequence shown here is derived from an EMBL/GenBank/DDBJ whole genome shotgun (WGS) entry which is preliminary data.</text>
</comment>
<protein>
    <recommendedName>
        <fullName evidence="3">DUF3504 domain-containing protein</fullName>
    </recommendedName>
</protein>